<protein>
    <submittedName>
        <fullName evidence="1">Uncharacterized protein</fullName>
    </submittedName>
</protein>
<sequence>MRIPDYDLLASLTGDETFYVVDENGRSRRAKTGSISGAAAQFASTGKFYSDQGATVARYGDRLFVGSATANDGAADRDNRPTDWLTSEMAATSIGGWAIWRSTLAALSTIGASAVAAGSRTSDAVSNAAALGSMPSSIGVSSWGIADSTQNPTDATAYAFYGEAWRMAGVNYQPTFGMELEAVNLGGDASGMTTPYHVNCGGGVYGIQLGSGGGQTSGTSDAEAALTFVSNPSRWKYGLMFAAGSLTGTDGTDSGYGSAIVMAARQGLSWSTPETVENVQGASTGAMVWSSVAAAANGQRIEFSDNGLLFENSTGHLLFSVLPMADPNATLQVQAGTEQQAAGLYVNEGNNGSPNMLLSCATGGNFMLQGEMVAANTATPFTAAPAYGWLQAGVLVGGSWVQGRIPVFSADQAGG</sequence>
<dbReference type="Proteomes" id="UP000615326">
    <property type="component" value="Unassembled WGS sequence"/>
</dbReference>
<reference evidence="1 2" key="1">
    <citation type="journal article" date="2020" name="Int. J. Syst. Evol. Microbiol.">
        <title>Novel acetic acid bacteria from cider fermentations: Acetobacter conturbans sp. nov. and Acetobacter fallax sp. nov.</title>
        <authorList>
            <person name="Sombolestani A.S."/>
            <person name="Cleenwerck I."/>
            <person name="Cnockaert M."/>
            <person name="Borremans W."/>
            <person name="Wieme A.D."/>
            <person name="De Vuyst L."/>
            <person name="Vandamme P."/>
        </authorList>
    </citation>
    <scope>NUCLEOTIDE SEQUENCE [LARGE SCALE GENOMIC DNA]</scope>
    <source>
        <strain evidence="1 2">LMG 1637</strain>
    </source>
</reference>
<gene>
    <name evidence="1" type="ORF">GOB84_12335</name>
</gene>
<proteinExistence type="predicted"/>
<organism evidence="1 2">
    <name type="scientific">Acetobacter fallax</name>
    <dbReference type="NCBI Taxonomy" id="1737473"/>
    <lineage>
        <taxon>Bacteria</taxon>
        <taxon>Pseudomonadati</taxon>
        <taxon>Pseudomonadota</taxon>
        <taxon>Alphaproteobacteria</taxon>
        <taxon>Acetobacterales</taxon>
        <taxon>Acetobacteraceae</taxon>
        <taxon>Acetobacter</taxon>
    </lineage>
</organism>
<dbReference type="EMBL" id="WOSW01000025">
    <property type="protein sequence ID" value="NHO33338.1"/>
    <property type="molecule type" value="Genomic_DNA"/>
</dbReference>
<keyword evidence="2" id="KW-1185">Reference proteome</keyword>
<dbReference type="RefSeq" id="WP_173577859.1">
    <property type="nucleotide sequence ID" value="NZ_WOSW01000025.1"/>
</dbReference>
<name>A0ABX0KC25_9PROT</name>
<evidence type="ECO:0000313" key="2">
    <source>
        <dbReference type="Proteomes" id="UP000615326"/>
    </source>
</evidence>
<accession>A0ABX0KC25</accession>
<evidence type="ECO:0000313" key="1">
    <source>
        <dbReference type="EMBL" id="NHO33338.1"/>
    </source>
</evidence>
<comment type="caution">
    <text evidence="1">The sequence shown here is derived from an EMBL/GenBank/DDBJ whole genome shotgun (WGS) entry which is preliminary data.</text>
</comment>